<proteinExistence type="predicted"/>
<reference evidence="2 3" key="1">
    <citation type="submission" date="2014-08" db="EMBL/GenBank/DDBJ databases">
        <title>Genomic and Phenotypic Diversity of Colwellia psychrerythraea strains from Disparate Marine Basins.</title>
        <authorList>
            <person name="Techtmann S.M."/>
            <person name="Stelling S.C."/>
            <person name="Utturkar S.M."/>
            <person name="Alshibli N."/>
            <person name="Harris A."/>
            <person name="Brown S.D."/>
            <person name="Hazen T.C."/>
        </authorList>
    </citation>
    <scope>NUCLEOTIDE SEQUENCE [LARGE SCALE GENOMIC DNA]</scope>
    <source>
        <strain evidence="2 3">GAB14E</strain>
    </source>
</reference>
<name>A0A099KPB7_COLPS</name>
<evidence type="ECO:0000256" key="1">
    <source>
        <dbReference type="SAM" id="MobiDB-lite"/>
    </source>
</evidence>
<dbReference type="OrthoDB" id="6397819at2"/>
<dbReference type="AlphaFoldDB" id="A0A099KPB7"/>
<protein>
    <submittedName>
        <fullName evidence="2">Uncharacterized protein</fullName>
    </submittedName>
</protein>
<gene>
    <name evidence="2" type="ORF">GAB14E_2895</name>
</gene>
<organism evidence="2 3">
    <name type="scientific">Colwellia psychrerythraea</name>
    <name type="common">Vibrio psychroerythus</name>
    <dbReference type="NCBI Taxonomy" id="28229"/>
    <lineage>
        <taxon>Bacteria</taxon>
        <taxon>Pseudomonadati</taxon>
        <taxon>Pseudomonadota</taxon>
        <taxon>Gammaproteobacteria</taxon>
        <taxon>Alteromonadales</taxon>
        <taxon>Colwelliaceae</taxon>
        <taxon>Colwellia</taxon>
    </lineage>
</organism>
<accession>A0A099KPB7</accession>
<dbReference type="PATRIC" id="fig|28229.3.peg.2614"/>
<feature type="compositionally biased region" description="Polar residues" evidence="1">
    <location>
        <begin position="44"/>
        <end position="56"/>
    </location>
</feature>
<dbReference type="EMBL" id="JQEC01000038">
    <property type="protein sequence ID" value="KGJ92050.1"/>
    <property type="molecule type" value="Genomic_DNA"/>
</dbReference>
<evidence type="ECO:0000313" key="3">
    <source>
        <dbReference type="Proteomes" id="UP000029868"/>
    </source>
</evidence>
<sequence length="355" mass="39588">MQIGEAVGIAMITDVEFDCPFDHELKKPPELKNELVGKGAKLATNMNNGTSTNSYKKFTPSVESNKKGKIPQQDTKHNFYRKRSDKGRCLDIDFSQFAKGGDEVKHFPVSCSAHHLIPSQESLKDHDILEYMCKEGAGTKNNHGFADGKVWSDIGYNTNGSENGVYLPGSYAVGGGKGGLKVWYSLDDEPDEEHDTEYIDADKLPEKEYKDYMLAGEKGKISTSNPCWHYVSKATDLMGGAQFHDRHLDYSDDIVKEALTALHARIELFDITEKANACAKCEEKRKKIDEAGLPTPYSLVKRLGLLSNKLSGYLTATGGNWKPNVYTSKWMQSYMKEVGKASNKDTEAAKLYIKR</sequence>
<comment type="caution">
    <text evidence="2">The sequence shown here is derived from an EMBL/GenBank/DDBJ whole genome shotgun (WGS) entry which is preliminary data.</text>
</comment>
<evidence type="ECO:0000313" key="2">
    <source>
        <dbReference type="EMBL" id="KGJ92050.1"/>
    </source>
</evidence>
<dbReference type="RefSeq" id="WP_033082645.1">
    <property type="nucleotide sequence ID" value="NZ_JQEC01000038.1"/>
</dbReference>
<dbReference type="Proteomes" id="UP000029868">
    <property type="component" value="Unassembled WGS sequence"/>
</dbReference>
<feature type="region of interest" description="Disordered" evidence="1">
    <location>
        <begin position="43"/>
        <end position="72"/>
    </location>
</feature>